<proteinExistence type="predicted"/>
<feature type="region of interest" description="Disordered" evidence="1">
    <location>
        <begin position="61"/>
        <end position="89"/>
    </location>
</feature>
<evidence type="ECO:0000313" key="3">
    <source>
        <dbReference type="Proteomes" id="UP001174909"/>
    </source>
</evidence>
<sequence length="89" mass="10357">MGTYAYRIENKNWAQNVSPTFTCYIHCTTFHHSKMIHYTELSSLMMKFIFLSLFVANGRGKTSVGARQSVHRRDSAREHSEVERSREQG</sequence>
<feature type="compositionally biased region" description="Basic and acidic residues" evidence="1">
    <location>
        <begin position="71"/>
        <end position="89"/>
    </location>
</feature>
<reference evidence="2" key="1">
    <citation type="submission" date="2023-03" db="EMBL/GenBank/DDBJ databases">
        <authorList>
            <person name="Steffen K."/>
            <person name="Cardenas P."/>
        </authorList>
    </citation>
    <scope>NUCLEOTIDE SEQUENCE</scope>
</reference>
<accession>A0AA35RX03</accession>
<gene>
    <name evidence="2" type="ORF">GBAR_LOCUS11208</name>
</gene>
<organism evidence="2 3">
    <name type="scientific">Geodia barretti</name>
    <name type="common">Barrett's horny sponge</name>
    <dbReference type="NCBI Taxonomy" id="519541"/>
    <lineage>
        <taxon>Eukaryota</taxon>
        <taxon>Metazoa</taxon>
        <taxon>Porifera</taxon>
        <taxon>Demospongiae</taxon>
        <taxon>Heteroscleromorpha</taxon>
        <taxon>Tetractinellida</taxon>
        <taxon>Astrophorina</taxon>
        <taxon>Geodiidae</taxon>
        <taxon>Geodia</taxon>
    </lineage>
</organism>
<evidence type="ECO:0000256" key="1">
    <source>
        <dbReference type="SAM" id="MobiDB-lite"/>
    </source>
</evidence>
<name>A0AA35RX03_GEOBA</name>
<comment type="caution">
    <text evidence="2">The sequence shown here is derived from an EMBL/GenBank/DDBJ whole genome shotgun (WGS) entry which is preliminary data.</text>
</comment>
<dbReference type="Proteomes" id="UP001174909">
    <property type="component" value="Unassembled WGS sequence"/>
</dbReference>
<protein>
    <submittedName>
        <fullName evidence="2">Uncharacterized protein</fullName>
    </submittedName>
</protein>
<feature type="non-terminal residue" evidence="2">
    <location>
        <position position="89"/>
    </location>
</feature>
<dbReference type="EMBL" id="CASHTH010001689">
    <property type="protein sequence ID" value="CAI8018468.1"/>
    <property type="molecule type" value="Genomic_DNA"/>
</dbReference>
<dbReference type="AlphaFoldDB" id="A0AA35RX03"/>
<evidence type="ECO:0000313" key="2">
    <source>
        <dbReference type="EMBL" id="CAI8018468.1"/>
    </source>
</evidence>
<keyword evidence="3" id="KW-1185">Reference proteome</keyword>